<dbReference type="GO" id="GO:0016020">
    <property type="term" value="C:membrane"/>
    <property type="evidence" value="ECO:0007669"/>
    <property type="project" value="UniProtKB-SubCell"/>
</dbReference>
<sequence length="573" mass="60654">MLPELGAPLVDPPAGGPARGTGYYLLLSHTLTKLGSKGWEFATPLLLLTFSPQSLVAPTLFGLAIFLVKFAIGPPAGAYIDRTRRMTVVRAGIALQSLGVVGALLVLMLHSWLAAGSSDVQSPHLLLGGMMVCGCAEVLGATLSSVSIKKDWVPTAWAEGSEIELATINSWMASIDLGAEMVGPVVAGFTLSAAGGVMGFVIVGIANVISFGAELLLLQQVYDSNRTKLGATPPQLRNGSGSCYASAGPSSGNGSKVRGLRRCSACVALCRDINIFFSHPGGVPMLVVSYALCWFSVLTPHGIILTAYLQTRRLQPATLSIFRAAGAAAGGLGILAFQRAMLRYPIRRIALVQLLLFASCVVFATVCFRMDELHPSDDGGGASGVMLGFLVLIALSRLGLYGFDTALLQLQQLNVDEALRGTIGAMESSLCALGTLCTFASSLVSAEVGLQTFGVLVYLSTGFVCASALMYTLWCVLWHEHSHSHPDFDHDFGTDLAAGIGDSALETSHWHYHAHRPGLVGDRHPHTPHAHTTQQLRALRASASKQHTHLHFHPLGGGGGSLWRRLMALRAEI</sequence>
<comment type="function">
    <text evidence="7">May be involved in iron transport and iron homeostasis.</text>
</comment>
<dbReference type="AlphaFoldDB" id="A0A7S3U4Q2"/>
<proteinExistence type="inferred from homology"/>
<dbReference type="InterPro" id="IPR009716">
    <property type="entry name" value="Ferroportin-1"/>
</dbReference>
<dbReference type="PANTHER" id="PTHR11660:SF57">
    <property type="entry name" value="SOLUTE CARRIER FAMILY 40 MEMBER"/>
    <property type="match status" value="1"/>
</dbReference>
<protein>
    <recommendedName>
        <fullName evidence="7">Solute carrier family 40 member</fullName>
    </recommendedName>
</protein>
<comment type="similarity">
    <text evidence="2 7">Belongs to the ferroportin (FP) (TC 2.A.100) family. SLC40A subfamily.</text>
</comment>
<evidence type="ECO:0000256" key="5">
    <source>
        <dbReference type="ARBA" id="ARBA00022989"/>
    </source>
</evidence>
<dbReference type="SUPFAM" id="SSF103473">
    <property type="entry name" value="MFS general substrate transporter"/>
    <property type="match status" value="1"/>
</dbReference>
<dbReference type="GO" id="GO:0005381">
    <property type="term" value="F:iron ion transmembrane transporter activity"/>
    <property type="evidence" value="ECO:0007669"/>
    <property type="project" value="UniProtKB-UniRule"/>
</dbReference>
<dbReference type="Pfam" id="PF06963">
    <property type="entry name" value="FPN1"/>
    <property type="match status" value="1"/>
</dbReference>
<evidence type="ECO:0000256" key="1">
    <source>
        <dbReference type="ARBA" id="ARBA00004141"/>
    </source>
</evidence>
<dbReference type="EMBL" id="HBIQ01106023">
    <property type="protein sequence ID" value="CAE0601334.1"/>
    <property type="molecule type" value="Transcribed_RNA"/>
</dbReference>
<feature type="transmembrane region" description="Helical" evidence="7">
    <location>
        <begin position="93"/>
        <end position="113"/>
    </location>
</feature>
<evidence type="ECO:0000256" key="3">
    <source>
        <dbReference type="ARBA" id="ARBA00022448"/>
    </source>
</evidence>
<gene>
    <name evidence="8" type="ORF">SACU0126_LOCUS33667</name>
</gene>
<feature type="transmembrane region" description="Helical" evidence="7">
    <location>
        <begin position="185"/>
        <end position="209"/>
    </location>
</feature>
<keyword evidence="7" id="KW-0406">Ion transport</keyword>
<feature type="transmembrane region" description="Helical" evidence="7">
    <location>
        <begin position="55"/>
        <end position="72"/>
    </location>
</feature>
<feature type="transmembrane region" description="Helical" evidence="7">
    <location>
        <begin position="423"/>
        <end position="444"/>
    </location>
</feature>
<feature type="transmembrane region" description="Helical" evidence="7">
    <location>
        <begin position="287"/>
        <end position="309"/>
    </location>
</feature>
<dbReference type="Gene3D" id="1.20.1250.20">
    <property type="entry name" value="MFS general substrate transporter like domains"/>
    <property type="match status" value="1"/>
</dbReference>
<keyword evidence="5 7" id="KW-1133">Transmembrane helix</keyword>
<feature type="transmembrane region" description="Helical" evidence="7">
    <location>
        <begin position="456"/>
        <end position="479"/>
    </location>
</feature>
<feature type="transmembrane region" description="Helical" evidence="7">
    <location>
        <begin position="321"/>
        <end position="337"/>
    </location>
</feature>
<reference evidence="8" key="1">
    <citation type="submission" date="2021-01" db="EMBL/GenBank/DDBJ databases">
        <authorList>
            <person name="Corre E."/>
            <person name="Pelletier E."/>
            <person name="Niang G."/>
            <person name="Scheremetjew M."/>
            <person name="Finn R."/>
            <person name="Kale V."/>
            <person name="Holt S."/>
            <person name="Cochrane G."/>
            <person name="Meng A."/>
            <person name="Brown T."/>
            <person name="Cohen L."/>
        </authorList>
    </citation>
    <scope>NUCLEOTIDE SEQUENCE</scope>
    <source>
        <strain evidence="8">SPMC142</strain>
    </source>
</reference>
<feature type="transmembrane region" description="Helical" evidence="7">
    <location>
        <begin position="349"/>
        <end position="368"/>
    </location>
</feature>
<dbReference type="PANTHER" id="PTHR11660">
    <property type="entry name" value="SOLUTE CARRIER FAMILY 40 MEMBER"/>
    <property type="match status" value="1"/>
</dbReference>
<accession>A0A7S3U4Q2</accession>
<organism evidence="8">
    <name type="scientific">Strombidinopsis acuminata</name>
    <dbReference type="NCBI Taxonomy" id="141414"/>
    <lineage>
        <taxon>Eukaryota</taxon>
        <taxon>Sar</taxon>
        <taxon>Alveolata</taxon>
        <taxon>Ciliophora</taxon>
        <taxon>Intramacronucleata</taxon>
        <taxon>Spirotrichea</taxon>
        <taxon>Choreotrichia</taxon>
        <taxon>Choreotrichida</taxon>
        <taxon>Strombidinopsidae</taxon>
        <taxon>Strombidinopsis</taxon>
    </lineage>
</organism>
<comment type="subcellular location">
    <subcellularLocation>
        <location evidence="1 7">Membrane</location>
        <topology evidence="1 7">Multi-pass membrane protein</topology>
    </subcellularLocation>
</comment>
<evidence type="ECO:0000313" key="8">
    <source>
        <dbReference type="EMBL" id="CAE0601334.1"/>
    </source>
</evidence>
<dbReference type="InterPro" id="IPR036259">
    <property type="entry name" value="MFS_trans_sf"/>
</dbReference>
<evidence type="ECO:0000256" key="4">
    <source>
        <dbReference type="ARBA" id="ARBA00022692"/>
    </source>
</evidence>
<feature type="transmembrane region" description="Helical" evidence="7">
    <location>
        <begin position="380"/>
        <end position="403"/>
    </location>
</feature>
<evidence type="ECO:0000256" key="7">
    <source>
        <dbReference type="RuleBase" id="RU365065"/>
    </source>
</evidence>
<evidence type="ECO:0000256" key="2">
    <source>
        <dbReference type="ARBA" id="ARBA00006279"/>
    </source>
</evidence>
<comment type="caution">
    <text evidence="7">Lacks conserved residue(s) required for the propagation of feature annotation.</text>
</comment>
<name>A0A7S3U4Q2_9SPIT</name>
<keyword evidence="4 7" id="KW-0812">Transmembrane</keyword>
<keyword evidence="3 7" id="KW-0813">Transport</keyword>
<keyword evidence="6 7" id="KW-0472">Membrane</keyword>
<evidence type="ECO:0000256" key="6">
    <source>
        <dbReference type="ARBA" id="ARBA00023136"/>
    </source>
</evidence>